<evidence type="ECO:0000313" key="1">
    <source>
        <dbReference type="EMBL" id="STE88785.1"/>
    </source>
</evidence>
<sequence>MNVASEMRNATGGEVLETTEQVEKALDTLRTTLLAAIKAGDRIRLQ</sequence>
<gene>
    <name evidence="1" type="ORF">NCTC10418_06499</name>
</gene>
<protein>
    <submittedName>
        <fullName evidence="1">ATPase-like protein</fullName>
    </submittedName>
</protein>
<organism evidence="1 2">
    <name type="scientific">Escherichia coli</name>
    <dbReference type="NCBI Taxonomy" id="562"/>
    <lineage>
        <taxon>Bacteria</taxon>
        <taxon>Pseudomonadati</taxon>
        <taxon>Pseudomonadota</taxon>
        <taxon>Gammaproteobacteria</taxon>
        <taxon>Enterobacterales</taxon>
        <taxon>Enterobacteriaceae</taxon>
        <taxon>Escherichia</taxon>
    </lineage>
</organism>
<proteinExistence type="predicted"/>
<dbReference type="AlphaFoldDB" id="A0A376L1M6"/>
<reference evidence="1 2" key="1">
    <citation type="submission" date="2018-06" db="EMBL/GenBank/DDBJ databases">
        <authorList>
            <consortium name="Pathogen Informatics"/>
            <person name="Doyle S."/>
        </authorList>
    </citation>
    <scope>NUCLEOTIDE SEQUENCE [LARGE SCALE GENOMIC DNA]</scope>
    <source>
        <strain evidence="1 2">NCTC10418</strain>
    </source>
</reference>
<accession>A0A376L1M6</accession>
<dbReference type="Proteomes" id="UP000255460">
    <property type="component" value="Unassembled WGS sequence"/>
</dbReference>
<evidence type="ECO:0000313" key="2">
    <source>
        <dbReference type="Proteomes" id="UP000255460"/>
    </source>
</evidence>
<dbReference type="EMBL" id="UFZQ01000001">
    <property type="protein sequence ID" value="STE88785.1"/>
    <property type="molecule type" value="Genomic_DNA"/>
</dbReference>
<name>A0A376L1M6_ECOLX</name>